<keyword evidence="1" id="KW-0732">Signal</keyword>
<proteinExistence type="predicted"/>
<protein>
    <recommendedName>
        <fullName evidence="4">Secreted protein</fullName>
    </recommendedName>
</protein>
<feature type="chain" id="PRO_5021299070" description="Secreted protein" evidence="1">
    <location>
        <begin position="26"/>
        <end position="86"/>
    </location>
</feature>
<evidence type="ECO:0000313" key="2">
    <source>
        <dbReference type="EMBL" id="GBN30038.1"/>
    </source>
</evidence>
<evidence type="ECO:0000313" key="3">
    <source>
        <dbReference type="Proteomes" id="UP000499080"/>
    </source>
</evidence>
<keyword evidence="3" id="KW-1185">Reference proteome</keyword>
<dbReference type="AlphaFoldDB" id="A0A4Y2MSA4"/>
<gene>
    <name evidence="2" type="ORF">AVEN_59929_1</name>
</gene>
<evidence type="ECO:0008006" key="4">
    <source>
        <dbReference type="Google" id="ProtNLM"/>
    </source>
</evidence>
<dbReference type="EMBL" id="BGPR01124601">
    <property type="protein sequence ID" value="GBN30038.1"/>
    <property type="molecule type" value="Genomic_DNA"/>
</dbReference>
<dbReference type="Proteomes" id="UP000499080">
    <property type="component" value="Unassembled WGS sequence"/>
</dbReference>
<dbReference type="OrthoDB" id="6470299at2759"/>
<name>A0A4Y2MSA4_ARAVE</name>
<feature type="signal peptide" evidence="1">
    <location>
        <begin position="1"/>
        <end position="25"/>
    </location>
</feature>
<accession>A0A4Y2MSA4</accession>
<comment type="caution">
    <text evidence="2">The sequence shown here is derived from an EMBL/GenBank/DDBJ whole genome shotgun (WGS) entry which is preliminary data.</text>
</comment>
<sequence>MSGSHRISLASCCLLMTVSERLTFAISLLCSRPLDDRDKLLWIIPGRAIDGLWKGDHSRCLSDVEEWTADLCGANPLSHSNPHETL</sequence>
<evidence type="ECO:0000256" key="1">
    <source>
        <dbReference type="SAM" id="SignalP"/>
    </source>
</evidence>
<organism evidence="2 3">
    <name type="scientific">Araneus ventricosus</name>
    <name type="common">Orbweaver spider</name>
    <name type="synonym">Epeira ventricosa</name>
    <dbReference type="NCBI Taxonomy" id="182803"/>
    <lineage>
        <taxon>Eukaryota</taxon>
        <taxon>Metazoa</taxon>
        <taxon>Ecdysozoa</taxon>
        <taxon>Arthropoda</taxon>
        <taxon>Chelicerata</taxon>
        <taxon>Arachnida</taxon>
        <taxon>Araneae</taxon>
        <taxon>Araneomorphae</taxon>
        <taxon>Entelegynae</taxon>
        <taxon>Araneoidea</taxon>
        <taxon>Araneidae</taxon>
        <taxon>Araneus</taxon>
    </lineage>
</organism>
<reference evidence="2 3" key="1">
    <citation type="journal article" date="2019" name="Sci. Rep.">
        <title>Orb-weaving spider Araneus ventricosus genome elucidates the spidroin gene catalogue.</title>
        <authorList>
            <person name="Kono N."/>
            <person name="Nakamura H."/>
            <person name="Ohtoshi R."/>
            <person name="Moran D.A.P."/>
            <person name="Shinohara A."/>
            <person name="Yoshida Y."/>
            <person name="Fujiwara M."/>
            <person name="Mori M."/>
            <person name="Tomita M."/>
            <person name="Arakawa K."/>
        </authorList>
    </citation>
    <scope>NUCLEOTIDE SEQUENCE [LARGE SCALE GENOMIC DNA]</scope>
</reference>